<keyword evidence="4 7" id="KW-0812">Transmembrane</keyword>
<evidence type="ECO:0000256" key="2">
    <source>
        <dbReference type="ARBA" id="ARBA00022448"/>
    </source>
</evidence>
<evidence type="ECO:0000256" key="1">
    <source>
        <dbReference type="ARBA" id="ARBA00004651"/>
    </source>
</evidence>
<dbReference type="PANTHER" id="PTHR43744">
    <property type="entry name" value="ABC TRANSPORTER PERMEASE PROTEIN MG189-RELATED-RELATED"/>
    <property type="match status" value="1"/>
</dbReference>
<dbReference type="PANTHER" id="PTHR43744:SF9">
    <property type="entry name" value="POLYGALACTURONAN_RHAMNOGALACTURONAN TRANSPORT SYSTEM PERMEASE PROTEIN YTCP"/>
    <property type="match status" value="1"/>
</dbReference>
<organism evidence="8 9">
    <name type="scientific">Amygdalobacter indicium</name>
    <dbReference type="NCBI Taxonomy" id="3029272"/>
    <lineage>
        <taxon>Bacteria</taxon>
        <taxon>Bacillati</taxon>
        <taxon>Bacillota</taxon>
        <taxon>Clostridia</taxon>
        <taxon>Eubacteriales</taxon>
        <taxon>Oscillospiraceae</taxon>
        <taxon>Amygdalobacter</taxon>
    </lineage>
</organism>
<reference evidence="8 9" key="1">
    <citation type="submission" date="2023-02" db="EMBL/GenBank/DDBJ databases">
        <title>Novel Oscillospiraceae bacterial genomes.</title>
        <authorList>
            <person name="Srinivasan S."/>
            <person name="Austin M.N."/>
            <person name="Fiedler T.L."/>
            <person name="Strenk S.M."/>
            <person name="Agnew K.J."/>
            <person name="Nagana Gowda G.A."/>
            <person name="Raftery D."/>
            <person name="Beamer M.A."/>
            <person name="Achilles S.L."/>
            <person name="Wiesenfeld H.C."/>
            <person name="Fredricks D.N."/>
            <person name="Hillier S.L."/>
        </authorList>
    </citation>
    <scope>NUCLEOTIDE SEQUENCE [LARGE SCALE GENOMIC DNA]</scope>
    <source>
        <strain evidence="8 9">CHIC02 1186E3-8</strain>
    </source>
</reference>
<dbReference type="Gene3D" id="1.10.3720.10">
    <property type="entry name" value="MetI-like"/>
    <property type="match status" value="1"/>
</dbReference>
<proteinExistence type="predicted"/>
<evidence type="ECO:0000256" key="4">
    <source>
        <dbReference type="ARBA" id="ARBA00022692"/>
    </source>
</evidence>
<dbReference type="RefSeq" id="WP_315571811.1">
    <property type="nucleotide sequence ID" value="NZ_CP118868.1"/>
</dbReference>
<dbReference type="Proteomes" id="UP001220478">
    <property type="component" value="Chromosome"/>
</dbReference>
<keyword evidence="2" id="KW-0813">Transport</keyword>
<evidence type="ECO:0000313" key="8">
    <source>
        <dbReference type="EMBL" id="WEG35694.1"/>
    </source>
</evidence>
<comment type="subcellular location">
    <subcellularLocation>
        <location evidence="1">Cell membrane</location>
        <topology evidence="1">Multi-pass membrane protein</topology>
    </subcellularLocation>
</comment>
<sequence length="302" mass="34150">MLFKHKKTQITDNFRDRLFLYFIYGVLTLLTVIILLPLIYVVAASFSDPQAVISGKVFLWPVKPTLRGYETVLTYKPILIGFRNSLIYLVLGTTVNISMTMLAAYALSRKEFKASRFLSVLFMITMIVSGGIVPLYLLVNALHMDNTIWAMIIPNAISVWNLMIARTYIQNQIPNDLYEVAAIDGCTPFGYFWRVVLPLSKPIIAVLSLYYGVAQWNSYFNAMLFINNPNLEPLQIKLRQLLVLNTVDPTMITNVEQLIAKQGITDLLKFSTIVVASLPVLLIYPLVQKHFVKGMMIGSVKG</sequence>
<feature type="transmembrane region" description="Helical" evidence="7">
    <location>
        <begin position="190"/>
        <end position="213"/>
    </location>
</feature>
<dbReference type="InterPro" id="IPR000515">
    <property type="entry name" value="MetI-like"/>
</dbReference>
<name>A0ABY8C840_9FIRM</name>
<keyword evidence="3" id="KW-1003">Cell membrane</keyword>
<feature type="transmembrane region" description="Helical" evidence="7">
    <location>
        <begin position="148"/>
        <end position="169"/>
    </location>
</feature>
<dbReference type="CDD" id="cd06261">
    <property type="entry name" value="TM_PBP2"/>
    <property type="match status" value="1"/>
</dbReference>
<dbReference type="InterPro" id="IPR035906">
    <property type="entry name" value="MetI-like_sf"/>
</dbReference>
<gene>
    <name evidence="8" type="ORF">PYS61_00600</name>
</gene>
<evidence type="ECO:0000256" key="7">
    <source>
        <dbReference type="SAM" id="Phobius"/>
    </source>
</evidence>
<evidence type="ECO:0000256" key="5">
    <source>
        <dbReference type="ARBA" id="ARBA00022989"/>
    </source>
</evidence>
<evidence type="ECO:0000313" key="9">
    <source>
        <dbReference type="Proteomes" id="UP001220478"/>
    </source>
</evidence>
<keyword evidence="9" id="KW-1185">Reference proteome</keyword>
<keyword evidence="5 7" id="KW-1133">Transmembrane helix</keyword>
<evidence type="ECO:0000256" key="3">
    <source>
        <dbReference type="ARBA" id="ARBA00022475"/>
    </source>
</evidence>
<keyword evidence="6 7" id="KW-0472">Membrane</keyword>
<accession>A0ABY8C840</accession>
<feature type="transmembrane region" description="Helical" evidence="7">
    <location>
        <begin position="120"/>
        <end position="142"/>
    </location>
</feature>
<protein>
    <submittedName>
        <fullName evidence="8">Carbohydrate ABC transporter permease</fullName>
    </submittedName>
</protein>
<feature type="transmembrane region" description="Helical" evidence="7">
    <location>
        <begin position="86"/>
        <end position="108"/>
    </location>
</feature>
<feature type="transmembrane region" description="Helical" evidence="7">
    <location>
        <begin position="267"/>
        <end position="287"/>
    </location>
</feature>
<dbReference type="SUPFAM" id="SSF161098">
    <property type="entry name" value="MetI-like"/>
    <property type="match status" value="1"/>
</dbReference>
<feature type="transmembrane region" description="Helical" evidence="7">
    <location>
        <begin position="21"/>
        <end position="43"/>
    </location>
</feature>
<dbReference type="EMBL" id="CP118868">
    <property type="protein sequence ID" value="WEG35694.1"/>
    <property type="molecule type" value="Genomic_DNA"/>
</dbReference>
<evidence type="ECO:0000256" key="6">
    <source>
        <dbReference type="ARBA" id="ARBA00023136"/>
    </source>
</evidence>